<dbReference type="EnsemblMetazoa" id="AALFPA23_001060.R812">
    <property type="protein sequence ID" value="AALFPA23_001060.P812"/>
    <property type="gene ID" value="AALFPA23_001060"/>
</dbReference>
<dbReference type="PANTHER" id="PTHR31531">
    <property type="entry name" value="E3 UBIQUITIN-PROTEIN LIGASE E3D FAMILY MEMBER"/>
    <property type="match status" value="1"/>
</dbReference>
<evidence type="ECO:0000256" key="8">
    <source>
        <dbReference type="ARBA" id="ARBA00064185"/>
    </source>
</evidence>
<dbReference type="Pfam" id="PF09814">
    <property type="entry name" value="HECT_2"/>
    <property type="match status" value="1"/>
</dbReference>
<evidence type="ECO:0000256" key="3">
    <source>
        <dbReference type="ARBA" id="ARBA00013646"/>
    </source>
</evidence>
<evidence type="ECO:0000313" key="11">
    <source>
        <dbReference type="Proteomes" id="UP000069940"/>
    </source>
</evidence>
<feature type="region of interest" description="Disordered" evidence="9">
    <location>
        <begin position="166"/>
        <end position="197"/>
    </location>
</feature>
<evidence type="ECO:0000256" key="7">
    <source>
        <dbReference type="ARBA" id="ARBA00053831"/>
    </source>
</evidence>
<comment type="catalytic activity">
    <reaction evidence="1">
        <text>S-ubiquitinyl-[E2 ubiquitin-conjugating enzyme]-L-cysteine + [acceptor protein]-L-lysine = [E2 ubiquitin-conjugating enzyme]-L-cysteine + N(6)-ubiquitinyl-[acceptor protein]-L-lysine.</text>
        <dbReference type="EC" id="2.3.2.26"/>
    </reaction>
</comment>
<evidence type="ECO:0000313" key="10">
    <source>
        <dbReference type="EnsemblMetazoa" id="AALFPA23_001060.P812"/>
    </source>
</evidence>
<name>A0ABM1XMP7_AEDAL</name>
<keyword evidence="11" id="KW-1185">Reference proteome</keyword>
<proteinExistence type="predicted"/>
<feature type="compositionally biased region" description="Basic and acidic residues" evidence="9">
    <location>
        <begin position="166"/>
        <end position="178"/>
    </location>
</feature>
<dbReference type="PANTHER" id="PTHR31531:SF2">
    <property type="entry name" value="E3 UBIQUITIN-PROTEIN LIGASE E3D"/>
    <property type="match status" value="1"/>
</dbReference>
<reference evidence="11" key="1">
    <citation type="journal article" date="2015" name="Proc. Natl. Acad. Sci. U.S.A.">
        <title>Genome sequence of the Asian Tiger mosquito, Aedes albopictus, reveals insights into its biology, genetics, and evolution.</title>
        <authorList>
            <person name="Chen X.G."/>
            <person name="Jiang X."/>
            <person name="Gu J."/>
            <person name="Xu M."/>
            <person name="Wu Y."/>
            <person name="Deng Y."/>
            <person name="Zhang C."/>
            <person name="Bonizzoni M."/>
            <person name="Dermauw W."/>
            <person name="Vontas J."/>
            <person name="Armbruster P."/>
            <person name="Huang X."/>
            <person name="Yang Y."/>
            <person name="Zhang H."/>
            <person name="He W."/>
            <person name="Peng H."/>
            <person name="Liu Y."/>
            <person name="Wu K."/>
            <person name="Chen J."/>
            <person name="Lirakis M."/>
            <person name="Topalis P."/>
            <person name="Van Leeuwen T."/>
            <person name="Hall A.B."/>
            <person name="Jiang X."/>
            <person name="Thorpe C."/>
            <person name="Mueller R.L."/>
            <person name="Sun C."/>
            <person name="Waterhouse R.M."/>
            <person name="Yan G."/>
            <person name="Tu Z.J."/>
            <person name="Fang X."/>
            <person name="James A.A."/>
        </authorList>
    </citation>
    <scope>NUCLEOTIDE SEQUENCE [LARGE SCALE GENOMIC DNA]</scope>
    <source>
        <strain evidence="11">Foshan</strain>
    </source>
</reference>
<organism evidence="10 11">
    <name type="scientific">Aedes albopictus</name>
    <name type="common">Asian tiger mosquito</name>
    <name type="synonym">Stegomyia albopicta</name>
    <dbReference type="NCBI Taxonomy" id="7160"/>
    <lineage>
        <taxon>Eukaryota</taxon>
        <taxon>Metazoa</taxon>
        <taxon>Ecdysozoa</taxon>
        <taxon>Arthropoda</taxon>
        <taxon>Hexapoda</taxon>
        <taxon>Insecta</taxon>
        <taxon>Pterygota</taxon>
        <taxon>Neoptera</taxon>
        <taxon>Endopterygota</taxon>
        <taxon>Diptera</taxon>
        <taxon>Nematocera</taxon>
        <taxon>Culicoidea</taxon>
        <taxon>Culicidae</taxon>
        <taxon>Culicinae</taxon>
        <taxon>Aedini</taxon>
        <taxon>Aedes</taxon>
        <taxon>Stegomyia</taxon>
    </lineage>
</organism>
<sequence>MPVGNIDRVLIELRPRLQSANFFICFSRRFAEIKTTKIDLGSDRITISTENNDERYEIRLGDYFKLHTQTLSSLLIKNNYICFRINTNENKFHSEVLEINEYNACTDLKLECGLQAGVAYKMTCSNCGNPLKEESVSFRRILELPSDHMDSNDWYCHLHTHGDGKSSDTHHHNHEHAVGMECSSSSSSSSSTAKAPHPNKFTPADLDLFYGPFYALLDGKHLQRVHLRAERFLYCKRCLQFLGTMKRSGSAKLWYENVRFQSQSEEQSGEPEPAAQSLFCVDQSLPNFQYLVRKTVNDFNFISHLGLPPIFKLIFEMRRPGRDGDVFYLLMQIMDANLNVFKIRKDVDADSSASDEQAEEGPQADEADDDDVFVPAVRQKTHRNIHLNRHRVMKVMYRYEKFEQQPIINFWLQDYNVVSVEISEQMFKTAVRYLDSNSDYVPECYRNNLGFNLSYLDIT</sequence>
<reference evidence="10" key="2">
    <citation type="submission" date="2025-05" db="UniProtKB">
        <authorList>
            <consortium name="EnsemblMetazoa"/>
        </authorList>
    </citation>
    <scope>IDENTIFICATION</scope>
    <source>
        <strain evidence="10">Foshan</strain>
    </source>
</reference>
<evidence type="ECO:0000256" key="4">
    <source>
        <dbReference type="ARBA" id="ARBA00029737"/>
    </source>
</evidence>
<dbReference type="Proteomes" id="UP000069940">
    <property type="component" value="Unassembled WGS sequence"/>
</dbReference>
<dbReference type="GeneID" id="109413098"/>
<evidence type="ECO:0000256" key="5">
    <source>
        <dbReference type="ARBA" id="ARBA00032234"/>
    </source>
</evidence>
<comment type="function">
    <text evidence="7">E3 ubiquitin-protein ligase which accepts ubiquitin from specific E2 ubiquitin-conjugating enzymes, and transfers it to substrates, generally promoting their degradation by the proteasome. Independently of its E3 ubiquitin-protein ligase activity, acts as an inhibitor of CPSF3 endonuclease activity by blocking CPSF3 active site.</text>
</comment>
<dbReference type="InterPro" id="IPR019193">
    <property type="entry name" value="UBQ-conj_enz_E2-bd_prot"/>
</dbReference>
<evidence type="ECO:0000256" key="2">
    <source>
        <dbReference type="ARBA" id="ARBA00012485"/>
    </source>
</evidence>
<feature type="compositionally biased region" description="Acidic residues" evidence="9">
    <location>
        <begin position="356"/>
        <end position="371"/>
    </location>
</feature>
<evidence type="ECO:0000256" key="1">
    <source>
        <dbReference type="ARBA" id="ARBA00000885"/>
    </source>
</evidence>
<dbReference type="EC" id="2.3.2.26" evidence="2"/>
<evidence type="ECO:0000256" key="9">
    <source>
        <dbReference type="SAM" id="MobiDB-lite"/>
    </source>
</evidence>
<comment type="subunit">
    <text evidence="8">Interacts with UBE2C/UbcH10 (E2 ubiquitin-conjugating enzyme). In vitro, interacts with cyclin-B.</text>
</comment>
<feature type="region of interest" description="Disordered" evidence="9">
    <location>
        <begin position="351"/>
        <end position="371"/>
    </location>
</feature>
<accession>A0ABM1XMP7</accession>
<evidence type="ECO:0000256" key="6">
    <source>
        <dbReference type="ARBA" id="ARBA00032298"/>
    </source>
</evidence>
<protein>
    <recommendedName>
        <fullName evidence="3">E3 ubiquitin-protein ligase E3D</fullName>
        <ecNumber evidence="2">2.3.2.26</ecNumber>
    </recommendedName>
    <alternativeName>
        <fullName evidence="6">HECT-type E3 ubiquitin transferase E3D</fullName>
    </alternativeName>
    <alternativeName>
        <fullName evidence="5">UbcH10-binding protein with a HECT-like domain</fullName>
    </alternativeName>
    <alternativeName>
        <fullName evidence="4">Ubiquitin-conjugating enzyme E2C-binding protein</fullName>
    </alternativeName>
</protein>
<dbReference type="RefSeq" id="XP_062698329.1">
    <property type="nucleotide sequence ID" value="XM_062842345.1"/>
</dbReference>